<evidence type="ECO:0000313" key="1">
    <source>
        <dbReference type="EMBL" id="KAG7662600.1"/>
    </source>
</evidence>
<keyword evidence="2" id="KW-1185">Reference proteome</keyword>
<dbReference type="RefSeq" id="XP_049262833.1">
    <property type="nucleotide sequence ID" value="XM_049407800.1"/>
</dbReference>
<dbReference type="Proteomes" id="UP000694255">
    <property type="component" value="Unassembled WGS sequence"/>
</dbReference>
<comment type="caution">
    <text evidence="1">The sequence shown here is derived from an EMBL/GenBank/DDBJ whole genome shotgun (WGS) entry which is preliminary data.</text>
</comment>
<evidence type="ECO:0000313" key="2">
    <source>
        <dbReference type="Proteomes" id="UP000694255"/>
    </source>
</evidence>
<name>A0A8J5UVZ4_9ASCO</name>
<organism evidence="1 2">
    <name type="scientific">[Candida] subhashii</name>
    <dbReference type="NCBI Taxonomy" id="561895"/>
    <lineage>
        <taxon>Eukaryota</taxon>
        <taxon>Fungi</taxon>
        <taxon>Dikarya</taxon>
        <taxon>Ascomycota</taxon>
        <taxon>Saccharomycotina</taxon>
        <taxon>Pichiomycetes</taxon>
        <taxon>Debaryomycetaceae</taxon>
        <taxon>Spathaspora</taxon>
    </lineage>
</organism>
<gene>
    <name evidence="1" type="ORF">J8A68_003897</name>
</gene>
<dbReference type="GeneID" id="73470697"/>
<dbReference type="EMBL" id="JAGSYN010000167">
    <property type="protein sequence ID" value="KAG7662600.1"/>
    <property type="molecule type" value="Genomic_DNA"/>
</dbReference>
<protein>
    <submittedName>
        <fullName evidence="1">Uncharacterized protein</fullName>
    </submittedName>
</protein>
<accession>A0A8J5UVZ4</accession>
<dbReference type="OrthoDB" id="4022859at2759"/>
<sequence length="241" mass="27991">MSSTLSPCDSCLTLSNNAPEYNNKLVMNYVNRRLSQYSKVTPFRSRSRSATTIEESITQQPSIIDATNRELELVMIHDHHDINIKLTAIHNLIDTHNNSVSMSDLTVNHLLIFLYYNQLTLSFPQFYINQLEVIHLGKVYTFNMNSDSSRLVDININAFNKFLVIIKPDNADGIYKFFEMETFLKQDQKFVDKSTGEVTYIDSIVKKIKGRSDIDIDNTNQRIQKKRIRKSILKILKRLYT</sequence>
<dbReference type="AlphaFoldDB" id="A0A8J5UVZ4"/>
<reference evidence="1 2" key="1">
    <citation type="journal article" date="2021" name="DNA Res.">
        <title>Genome analysis of Candida subhashii reveals its hybrid nature and dual mitochondrial genome conformations.</title>
        <authorList>
            <person name="Mixao V."/>
            <person name="Hegedusova E."/>
            <person name="Saus E."/>
            <person name="Pryszcz L.P."/>
            <person name="Cillingova A."/>
            <person name="Nosek J."/>
            <person name="Gabaldon T."/>
        </authorList>
    </citation>
    <scope>NUCLEOTIDE SEQUENCE [LARGE SCALE GENOMIC DNA]</scope>
    <source>
        <strain evidence="1 2">CBS 10753</strain>
    </source>
</reference>
<proteinExistence type="predicted"/>